<proteinExistence type="inferred from homology"/>
<keyword evidence="2" id="KW-0032">Aminotransferase</keyword>
<dbReference type="Gene3D" id="3.40.640.10">
    <property type="entry name" value="Type I PLP-dependent aspartate aminotransferase-like (Major domain)"/>
    <property type="match status" value="1"/>
</dbReference>
<keyword evidence="2" id="KW-0808">Transferase</keyword>
<dbReference type="InterPro" id="IPR015424">
    <property type="entry name" value="PyrdxlP-dep_Trfase"/>
</dbReference>
<comment type="caution">
    <text evidence="2">The sequence shown here is derived from an EMBL/GenBank/DDBJ whole genome shotgun (WGS) entry which is preliminary data.</text>
</comment>
<dbReference type="RefSeq" id="WP_341412843.1">
    <property type="nucleotide sequence ID" value="NZ_JBBUTH010000010.1"/>
</dbReference>
<dbReference type="Pfam" id="PF01041">
    <property type="entry name" value="DegT_DnrJ_EryC1"/>
    <property type="match status" value="1"/>
</dbReference>
<organism evidence="2 3">
    <name type="scientific">Pseudaquabacterium inlustre</name>
    <dbReference type="NCBI Taxonomy" id="2984192"/>
    <lineage>
        <taxon>Bacteria</taxon>
        <taxon>Pseudomonadati</taxon>
        <taxon>Pseudomonadota</taxon>
        <taxon>Betaproteobacteria</taxon>
        <taxon>Burkholderiales</taxon>
        <taxon>Sphaerotilaceae</taxon>
        <taxon>Pseudaquabacterium</taxon>
    </lineage>
</organism>
<dbReference type="InterPro" id="IPR015422">
    <property type="entry name" value="PyrdxlP-dep_Trfase_small"/>
</dbReference>
<evidence type="ECO:0000313" key="2">
    <source>
        <dbReference type="EMBL" id="MEK8052634.1"/>
    </source>
</evidence>
<dbReference type="EMBL" id="JBBUTH010000010">
    <property type="protein sequence ID" value="MEK8052634.1"/>
    <property type="molecule type" value="Genomic_DNA"/>
</dbReference>
<dbReference type="CDD" id="cd00616">
    <property type="entry name" value="AHBA_syn"/>
    <property type="match status" value="1"/>
</dbReference>
<dbReference type="GO" id="GO:0008483">
    <property type="term" value="F:transaminase activity"/>
    <property type="evidence" value="ECO:0007669"/>
    <property type="project" value="UniProtKB-KW"/>
</dbReference>
<dbReference type="InterPro" id="IPR015421">
    <property type="entry name" value="PyrdxlP-dep_Trfase_major"/>
</dbReference>
<accession>A0ABU9CLD7</accession>
<dbReference type="EC" id="2.6.1.-" evidence="2"/>
<sequence>MPEDGLLLSDPDISEVELTLVSRALQQPRLSGGAMVEHFEESFAAYLGRKHAVSVASGTLGTLLVLRALGIGPGAEVIASPHAWHQVAHAATLVGAKLVFADINYWSGCLDPARAATQITPATKAIIGSNINGHPADWGGLRALAQAHGLALIEDSTEAIGSRWKGQRVGRFGDASVFDFSQPSALCCGEGGMVVTDDDTLAMELRYLRSRSLSDRRSVSVGSRVPLQAAMSEPTAALAAGQLARLPEILARRKAVEALYLEQMQSFEGIKPPYVAPDVDEVHWMLFLVHLGKRFTVSACQQIIDDLAVEEIESALYCQPLHQQFAYQQQGWHRGQFPLTERIADRAIALPFHGHLTPDHVQFIVKTMKDASINVGAGAAIY</sequence>
<dbReference type="PANTHER" id="PTHR30244">
    <property type="entry name" value="TRANSAMINASE"/>
    <property type="match status" value="1"/>
</dbReference>
<dbReference type="PIRSF" id="PIRSF000390">
    <property type="entry name" value="PLP_StrS"/>
    <property type="match status" value="1"/>
</dbReference>
<dbReference type="SUPFAM" id="SSF53383">
    <property type="entry name" value="PLP-dependent transferases"/>
    <property type="match status" value="1"/>
</dbReference>
<protein>
    <submittedName>
        <fullName evidence="2">DegT/DnrJ/EryC1/StrS family aminotransferase</fullName>
        <ecNumber evidence="2">2.6.1.-</ecNumber>
    </submittedName>
</protein>
<keyword evidence="3" id="KW-1185">Reference proteome</keyword>
<evidence type="ECO:0000313" key="3">
    <source>
        <dbReference type="Proteomes" id="UP001365405"/>
    </source>
</evidence>
<dbReference type="PANTHER" id="PTHR30244:SF39">
    <property type="entry name" value="BLR3650 PROTEIN"/>
    <property type="match status" value="1"/>
</dbReference>
<evidence type="ECO:0000256" key="1">
    <source>
        <dbReference type="RuleBase" id="RU004508"/>
    </source>
</evidence>
<dbReference type="InterPro" id="IPR000653">
    <property type="entry name" value="DegT/StrS_aminotransferase"/>
</dbReference>
<comment type="similarity">
    <text evidence="1">Belongs to the DegT/DnrJ/EryC1 family.</text>
</comment>
<name>A0ABU9CLD7_9BURK</name>
<dbReference type="Proteomes" id="UP001365405">
    <property type="component" value="Unassembled WGS sequence"/>
</dbReference>
<dbReference type="Gene3D" id="3.90.1150.10">
    <property type="entry name" value="Aspartate Aminotransferase, domain 1"/>
    <property type="match status" value="1"/>
</dbReference>
<reference evidence="2 3" key="1">
    <citation type="submission" date="2024-04" db="EMBL/GenBank/DDBJ databases">
        <title>Novel species of the genus Ideonella isolated from streams.</title>
        <authorList>
            <person name="Lu H."/>
        </authorList>
    </citation>
    <scope>NUCLEOTIDE SEQUENCE [LARGE SCALE GENOMIC DNA]</scope>
    <source>
        <strain evidence="2 3">DXS22W</strain>
    </source>
</reference>
<keyword evidence="1" id="KW-0663">Pyridoxal phosphate</keyword>
<gene>
    <name evidence="2" type="ORF">AACH10_20460</name>
</gene>